<accession>A0ACD5IGP4</accession>
<evidence type="ECO:0000313" key="2">
    <source>
        <dbReference type="Proteomes" id="UP001196097"/>
    </source>
</evidence>
<evidence type="ECO:0000313" key="1">
    <source>
        <dbReference type="EMBL" id="XRP72655.1"/>
    </source>
</evidence>
<sequence length="435" mass="49567">MSMIIDRRSSGTRSTANQDRLQRRVRARLKVAVEKMARSGSIEDLANTDQPVSIPTRDLHEPSFHRDLSDTSWERVLPGNKEYQRGDEINKPEGGGRSGKSREGSPDGLGDDEVAIVLSADEFLDLLFDGLALPNLRKTAQGDIQADQWRRAGFIKDGSPSRMHVGRTMRAARARRLALRAGKRRELQDLLDARNVLREEIQGRLAQKQDVSVEQERLSELDHQIDALERKIKAIPFIDEADLRFAHIDQQPHPITNAVMFCVMDVSGSMGEKEKDLAKRFFLLLYLFLHRHYQAVQMVFIKHHSTASECTEQAFFGAREGGGTLVSPAIILSEEIMQQRFPPDRWNVYLAQVSDGDNYFADNAVVEEHLLNLLPRLRNLFYLEVNRDSESDLLRLYDAIAQDFPELVTARASEREDIYPMFRTLFATEETPSHV</sequence>
<reference evidence="1 2" key="1">
    <citation type="journal article" date="2021" name="ISME J.">
        <title>Genomic evolution of the class Acidithiobacillia: deep-branching Proteobacteria living in extreme acidic conditions.</title>
        <authorList>
            <person name="Moya-Beltran A."/>
            <person name="Beard S."/>
            <person name="Rojas-Villalobos C."/>
            <person name="Issotta F."/>
            <person name="Gallardo Y."/>
            <person name="Ulloa R."/>
            <person name="Giaveno A."/>
            <person name="Degli Esposti M."/>
            <person name="Johnson D.B."/>
            <person name="Quatrini R."/>
        </authorList>
    </citation>
    <scope>NUCLEOTIDE SEQUENCE [LARGE SCALE GENOMIC DNA]</scope>
    <source>
        <strain evidence="1 2">CF3</strain>
    </source>
</reference>
<protein>
    <submittedName>
        <fullName evidence="1">YeaH/YhbH family protein</fullName>
    </submittedName>
</protein>
<dbReference type="Proteomes" id="UP001196097">
    <property type="component" value="Chromosome"/>
</dbReference>
<gene>
    <name evidence="1" type="ORF">HF292_012790</name>
</gene>
<proteinExistence type="predicted"/>
<organism evidence="1 2">
    <name type="scientific">Acidithiobacillus ferruginosus</name>
    <dbReference type="NCBI Taxonomy" id="3063951"/>
    <lineage>
        <taxon>Bacteria</taxon>
        <taxon>Pseudomonadati</taxon>
        <taxon>Pseudomonadota</taxon>
        <taxon>Acidithiobacillia</taxon>
        <taxon>Acidithiobacillales</taxon>
        <taxon>Acidithiobacillaceae</taxon>
        <taxon>Acidithiobacillus</taxon>
    </lineage>
</organism>
<dbReference type="EMBL" id="CP130946">
    <property type="protein sequence ID" value="XRP72655.1"/>
    <property type="molecule type" value="Genomic_DNA"/>
</dbReference>
<name>A0ACD5IGP4_9PROT</name>
<keyword evidence="2" id="KW-1185">Reference proteome</keyword>